<evidence type="ECO:0000313" key="3">
    <source>
        <dbReference type="Proteomes" id="UP000029120"/>
    </source>
</evidence>
<dbReference type="AlphaFoldDB" id="A0A087H1Z8"/>
<feature type="region of interest" description="Disordered" evidence="1">
    <location>
        <begin position="27"/>
        <end position="53"/>
    </location>
</feature>
<proteinExistence type="predicted"/>
<dbReference type="OMA" id="NNICEMC"/>
<evidence type="ECO:0000256" key="1">
    <source>
        <dbReference type="SAM" id="MobiDB-lite"/>
    </source>
</evidence>
<dbReference type="EMBL" id="CM002872">
    <property type="protein sequence ID" value="KFK36150.1"/>
    <property type="molecule type" value="Genomic_DNA"/>
</dbReference>
<dbReference type="Proteomes" id="UP000029120">
    <property type="component" value="Chromosome 4"/>
</dbReference>
<feature type="compositionally biased region" description="Polar residues" evidence="1">
    <location>
        <begin position="27"/>
        <end position="38"/>
    </location>
</feature>
<name>A0A087H1Z8_ARAAL</name>
<protein>
    <submittedName>
        <fullName evidence="2">Uncharacterized protein</fullName>
    </submittedName>
</protein>
<keyword evidence="3" id="KW-1185">Reference proteome</keyword>
<dbReference type="Gramene" id="KFK36150">
    <property type="protein sequence ID" value="KFK36150"/>
    <property type="gene ID" value="AALP_AA4G084200"/>
</dbReference>
<reference evidence="3" key="1">
    <citation type="journal article" date="2015" name="Nat. Plants">
        <title>Genome expansion of Arabis alpina linked with retrotransposition and reduced symmetric DNA methylation.</title>
        <authorList>
            <person name="Willing E.M."/>
            <person name="Rawat V."/>
            <person name="Mandakova T."/>
            <person name="Maumus F."/>
            <person name="James G.V."/>
            <person name="Nordstroem K.J."/>
            <person name="Becker C."/>
            <person name="Warthmann N."/>
            <person name="Chica C."/>
            <person name="Szarzynska B."/>
            <person name="Zytnicki M."/>
            <person name="Albani M.C."/>
            <person name="Kiefer C."/>
            <person name="Bergonzi S."/>
            <person name="Castaings L."/>
            <person name="Mateos J.L."/>
            <person name="Berns M.C."/>
            <person name="Bujdoso N."/>
            <person name="Piofczyk T."/>
            <person name="de Lorenzo L."/>
            <person name="Barrero-Sicilia C."/>
            <person name="Mateos I."/>
            <person name="Piednoel M."/>
            <person name="Hagmann J."/>
            <person name="Chen-Min-Tao R."/>
            <person name="Iglesias-Fernandez R."/>
            <person name="Schuster S.C."/>
            <person name="Alonso-Blanco C."/>
            <person name="Roudier F."/>
            <person name="Carbonero P."/>
            <person name="Paz-Ares J."/>
            <person name="Davis S.J."/>
            <person name="Pecinka A."/>
            <person name="Quesneville H."/>
            <person name="Colot V."/>
            <person name="Lysak M.A."/>
            <person name="Weigel D."/>
            <person name="Coupland G."/>
            <person name="Schneeberger K."/>
        </authorList>
    </citation>
    <scope>NUCLEOTIDE SEQUENCE [LARGE SCALE GENOMIC DNA]</scope>
    <source>
        <strain evidence="3">cv. Pajares</strain>
    </source>
</reference>
<sequence>MISVTEFVLCIHENVYDKCNGDGIVNNNGASDSATVENGDNDDDDIYDYAPAA</sequence>
<evidence type="ECO:0000313" key="2">
    <source>
        <dbReference type="EMBL" id="KFK36150.1"/>
    </source>
</evidence>
<accession>A0A087H1Z8</accession>
<organism evidence="2 3">
    <name type="scientific">Arabis alpina</name>
    <name type="common">Alpine rock-cress</name>
    <dbReference type="NCBI Taxonomy" id="50452"/>
    <lineage>
        <taxon>Eukaryota</taxon>
        <taxon>Viridiplantae</taxon>
        <taxon>Streptophyta</taxon>
        <taxon>Embryophyta</taxon>
        <taxon>Tracheophyta</taxon>
        <taxon>Spermatophyta</taxon>
        <taxon>Magnoliopsida</taxon>
        <taxon>eudicotyledons</taxon>
        <taxon>Gunneridae</taxon>
        <taxon>Pentapetalae</taxon>
        <taxon>rosids</taxon>
        <taxon>malvids</taxon>
        <taxon>Brassicales</taxon>
        <taxon>Brassicaceae</taxon>
        <taxon>Arabideae</taxon>
        <taxon>Arabis</taxon>
    </lineage>
</organism>
<gene>
    <name evidence="2" type="ordered locus">AALP_Aa4g084200</name>
</gene>